<dbReference type="PRINTS" id="PR00313">
    <property type="entry name" value="CABNDNGRPT"/>
</dbReference>
<dbReference type="AlphaFoldDB" id="A0A7W9EJ89"/>
<dbReference type="SUPFAM" id="SSF51120">
    <property type="entry name" value="beta-Roll"/>
    <property type="match status" value="1"/>
</dbReference>
<dbReference type="EMBL" id="JACIJJ010000007">
    <property type="protein sequence ID" value="MBB5699988.1"/>
    <property type="molecule type" value="Genomic_DNA"/>
</dbReference>
<gene>
    <name evidence="1" type="ORF">FHR19_003368</name>
</gene>
<dbReference type="Gene3D" id="2.150.10.10">
    <property type="entry name" value="Serralysin-like metalloprotease, C-terminal"/>
    <property type="match status" value="1"/>
</dbReference>
<dbReference type="RefSeq" id="WP_184030850.1">
    <property type="nucleotide sequence ID" value="NZ_JACIJJ010000007.1"/>
</dbReference>
<organism evidence="1 2">
    <name type="scientific">Sphingomonas yantingensis</name>
    <dbReference type="NCBI Taxonomy" id="1241761"/>
    <lineage>
        <taxon>Bacteria</taxon>
        <taxon>Pseudomonadati</taxon>
        <taxon>Pseudomonadota</taxon>
        <taxon>Alphaproteobacteria</taxon>
        <taxon>Sphingomonadales</taxon>
        <taxon>Sphingomonadaceae</taxon>
        <taxon>Sphingomonas</taxon>
    </lineage>
</organism>
<comment type="caution">
    <text evidence="1">The sequence shown here is derived from an EMBL/GenBank/DDBJ whole genome shotgun (WGS) entry which is preliminary data.</text>
</comment>
<sequence>MLLTDKVGNEGSDQLNSIEQIRFGTATYAVVSGTALANNNLNGAAGAAGSQIVFGFGGVDRINGGGGDDIIVAGEGDDFITQFAAIGGRDIVAGGAGSDTFILNGDATAESFAIYARAAAVAAGLGADLANETEIVITRNGTIVAELDEVEELQINTLAVTANNGNGVPDGGSSAGDTIVVVGDFSAPFTSLDYNTIRVSGSGATDIVDITALSSDHRVVFDTNGGDDRIIGSSRPQDIIDSLSSVFSYKAGISAYTYDESLSEKGDSYASIFRSWWDNSGSYFHPIV</sequence>
<dbReference type="Proteomes" id="UP000557739">
    <property type="component" value="Unassembled WGS sequence"/>
</dbReference>
<accession>A0A7W9EJ89</accession>
<reference evidence="1 2" key="1">
    <citation type="submission" date="2020-08" db="EMBL/GenBank/DDBJ databases">
        <title>Genomic Encyclopedia of Type Strains, Phase IV (KMG-IV): sequencing the most valuable type-strain genomes for metagenomic binning, comparative biology and taxonomic classification.</title>
        <authorList>
            <person name="Goeker M."/>
        </authorList>
    </citation>
    <scope>NUCLEOTIDE SEQUENCE [LARGE SCALE GENOMIC DNA]</scope>
    <source>
        <strain evidence="1 2">DSM 27244</strain>
    </source>
</reference>
<proteinExistence type="predicted"/>
<keyword evidence="2" id="KW-1185">Reference proteome</keyword>
<name>A0A7W9EJ89_9SPHN</name>
<dbReference type="InterPro" id="IPR011049">
    <property type="entry name" value="Serralysin-like_metalloprot_C"/>
</dbReference>
<evidence type="ECO:0000313" key="2">
    <source>
        <dbReference type="Proteomes" id="UP000557739"/>
    </source>
</evidence>
<protein>
    <submittedName>
        <fullName evidence="1">Ca2+-binding RTX toxin-like protein</fullName>
    </submittedName>
</protein>
<evidence type="ECO:0000313" key="1">
    <source>
        <dbReference type="EMBL" id="MBB5699988.1"/>
    </source>
</evidence>